<accession>A0A1I4XPW1</accession>
<evidence type="ECO:0000313" key="1">
    <source>
        <dbReference type="EMBL" id="SFN27319.1"/>
    </source>
</evidence>
<proteinExistence type="predicted"/>
<protein>
    <submittedName>
        <fullName evidence="1">Uncharacterized protein</fullName>
    </submittedName>
</protein>
<name>A0A1I4XPW1_9PROT</name>
<dbReference type="Proteomes" id="UP000183287">
    <property type="component" value="Unassembled WGS sequence"/>
</dbReference>
<gene>
    <name evidence="1" type="ORF">SAMN05421863_11672</name>
</gene>
<organism evidence="1 2">
    <name type="scientific">Nitrosomonas communis</name>
    <dbReference type="NCBI Taxonomy" id="44574"/>
    <lineage>
        <taxon>Bacteria</taxon>
        <taxon>Pseudomonadati</taxon>
        <taxon>Pseudomonadota</taxon>
        <taxon>Betaproteobacteria</taxon>
        <taxon>Nitrosomonadales</taxon>
        <taxon>Nitrosomonadaceae</taxon>
        <taxon>Nitrosomonas</taxon>
    </lineage>
</organism>
<evidence type="ECO:0000313" key="2">
    <source>
        <dbReference type="Proteomes" id="UP000183287"/>
    </source>
</evidence>
<dbReference type="EMBL" id="FOUB01000167">
    <property type="protein sequence ID" value="SFN27319.1"/>
    <property type="molecule type" value="Genomic_DNA"/>
</dbReference>
<dbReference type="AlphaFoldDB" id="A0A1I4XPW1"/>
<sequence length="63" mass="6886">MVMSAPLAQGTVCLARLWRALFYVDAGAMGMADRGCELATFIRIATRPFTAITIRNYSTLTIS</sequence>
<keyword evidence="2" id="KW-1185">Reference proteome</keyword>
<reference evidence="2" key="1">
    <citation type="submission" date="2016-10" db="EMBL/GenBank/DDBJ databases">
        <authorList>
            <person name="Varghese N."/>
            <person name="Submissions S."/>
        </authorList>
    </citation>
    <scope>NUCLEOTIDE SEQUENCE [LARGE SCALE GENOMIC DNA]</scope>
    <source>
        <strain evidence="2">Nm44</strain>
    </source>
</reference>